<evidence type="ECO:0000313" key="3">
    <source>
        <dbReference type="Proteomes" id="UP000016930"/>
    </source>
</evidence>
<dbReference type="AlphaFoldDB" id="M2QGR9"/>
<proteinExistence type="predicted"/>
<dbReference type="EMBL" id="KB445798">
    <property type="protein sequence ID" value="EMD36243.1"/>
    <property type="molecule type" value="Genomic_DNA"/>
</dbReference>
<dbReference type="HOGENOM" id="CLU_2133218_0_0_1"/>
<dbReference type="Proteomes" id="UP000016930">
    <property type="component" value="Unassembled WGS sequence"/>
</dbReference>
<evidence type="ECO:0000256" key="1">
    <source>
        <dbReference type="SAM" id="SignalP"/>
    </source>
</evidence>
<keyword evidence="3" id="KW-1185">Reference proteome</keyword>
<protein>
    <submittedName>
        <fullName evidence="2">Uncharacterized protein</fullName>
    </submittedName>
</protein>
<feature type="signal peptide" evidence="1">
    <location>
        <begin position="1"/>
        <end position="27"/>
    </location>
</feature>
<keyword evidence="1" id="KW-0732">Signal</keyword>
<sequence length="113" mass="12221">MGGMREAGHHASCIMLGLGLIAKAVGAEHTHHVERADLLQARRGGGRVLMAGAAMRPAFLRASRGLAWPVLRMAHTLLPVPDEKPQGANARSQRVIFSSPRHRIPPEHGLLDF</sequence>
<name>M2QGR9_CERS8</name>
<reference evidence="2 3" key="1">
    <citation type="journal article" date="2012" name="Proc. Natl. Acad. Sci. U.S.A.">
        <title>Comparative genomics of Ceriporiopsis subvermispora and Phanerochaete chrysosporium provide insight into selective ligninolysis.</title>
        <authorList>
            <person name="Fernandez-Fueyo E."/>
            <person name="Ruiz-Duenas F.J."/>
            <person name="Ferreira P."/>
            <person name="Floudas D."/>
            <person name="Hibbett D.S."/>
            <person name="Canessa P."/>
            <person name="Larrondo L.F."/>
            <person name="James T.Y."/>
            <person name="Seelenfreund D."/>
            <person name="Lobos S."/>
            <person name="Polanco R."/>
            <person name="Tello M."/>
            <person name="Honda Y."/>
            <person name="Watanabe T."/>
            <person name="Watanabe T."/>
            <person name="Ryu J.S."/>
            <person name="Kubicek C.P."/>
            <person name="Schmoll M."/>
            <person name="Gaskell J."/>
            <person name="Hammel K.E."/>
            <person name="St John F.J."/>
            <person name="Vanden Wymelenberg A."/>
            <person name="Sabat G."/>
            <person name="Splinter BonDurant S."/>
            <person name="Syed K."/>
            <person name="Yadav J.S."/>
            <person name="Doddapaneni H."/>
            <person name="Subramanian V."/>
            <person name="Lavin J.L."/>
            <person name="Oguiza J.A."/>
            <person name="Perez G."/>
            <person name="Pisabarro A.G."/>
            <person name="Ramirez L."/>
            <person name="Santoyo F."/>
            <person name="Master E."/>
            <person name="Coutinho P.M."/>
            <person name="Henrissat B."/>
            <person name="Lombard V."/>
            <person name="Magnuson J.K."/>
            <person name="Kuees U."/>
            <person name="Hori C."/>
            <person name="Igarashi K."/>
            <person name="Samejima M."/>
            <person name="Held B.W."/>
            <person name="Barry K.W."/>
            <person name="LaButti K.M."/>
            <person name="Lapidus A."/>
            <person name="Lindquist E.A."/>
            <person name="Lucas S.M."/>
            <person name="Riley R."/>
            <person name="Salamov A.A."/>
            <person name="Hoffmeister D."/>
            <person name="Schwenk D."/>
            <person name="Hadar Y."/>
            <person name="Yarden O."/>
            <person name="de Vries R.P."/>
            <person name="Wiebenga A."/>
            <person name="Stenlid J."/>
            <person name="Eastwood D."/>
            <person name="Grigoriev I.V."/>
            <person name="Berka R.M."/>
            <person name="Blanchette R.A."/>
            <person name="Kersten P."/>
            <person name="Martinez A.T."/>
            <person name="Vicuna R."/>
            <person name="Cullen D."/>
        </authorList>
    </citation>
    <scope>NUCLEOTIDE SEQUENCE [LARGE SCALE GENOMIC DNA]</scope>
    <source>
        <strain evidence="2 3">B</strain>
    </source>
</reference>
<gene>
    <name evidence="2" type="ORF">CERSUDRAFT_95587</name>
</gene>
<feature type="chain" id="PRO_5004023558" evidence="1">
    <location>
        <begin position="28"/>
        <end position="113"/>
    </location>
</feature>
<organism evidence="2 3">
    <name type="scientific">Ceriporiopsis subvermispora (strain B)</name>
    <name type="common">White-rot fungus</name>
    <name type="synonym">Gelatoporia subvermispora</name>
    <dbReference type="NCBI Taxonomy" id="914234"/>
    <lineage>
        <taxon>Eukaryota</taxon>
        <taxon>Fungi</taxon>
        <taxon>Dikarya</taxon>
        <taxon>Basidiomycota</taxon>
        <taxon>Agaricomycotina</taxon>
        <taxon>Agaricomycetes</taxon>
        <taxon>Polyporales</taxon>
        <taxon>Gelatoporiaceae</taxon>
        <taxon>Gelatoporia</taxon>
    </lineage>
</organism>
<evidence type="ECO:0000313" key="2">
    <source>
        <dbReference type="EMBL" id="EMD36243.1"/>
    </source>
</evidence>
<accession>M2QGR9</accession>